<comment type="caution">
    <text evidence="5">The sequence shown here is derived from an EMBL/GenBank/DDBJ whole genome shotgun (WGS) entry which is preliminary data.</text>
</comment>
<dbReference type="InterPro" id="IPR000843">
    <property type="entry name" value="HTH_LacI"/>
</dbReference>
<evidence type="ECO:0000256" key="3">
    <source>
        <dbReference type="ARBA" id="ARBA00023163"/>
    </source>
</evidence>
<dbReference type="Proteomes" id="UP000272400">
    <property type="component" value="Unassembled WGS sequence"/>
</dbReference>
<accession>A0A3N1CSN9</accession>
<dbReference type="AlphaFoldDB" id="A0A3N1CSN9"/>
<sequence length="342" mass="36253">MARVTLKTIADEVGVSRTTVSNAFSRPDQLNPELRRRILDTAERMGYAGPDPAARTLRLGRAGVLGVVLTEEISYAFTDPYAVAFLRGLAEVAEPSSTSLLLMTWPNDASAESAVREAIVDGFVAFCLNEGHPALEALRQRRLPYVIAGEPRLEGVPFVGIDDRAAGRRVAAYLLSLGHRRLGVIHHGLTDPDLDAAGTSGAVAARLAGFREAVTEYGLDWSDVAVVRTVHSREGGHAAAGELLALDPRPTAILTTTDLMALGALRAAADAGLAVPADLSVTGFDDITGAEEAGLTTIRQPKTEKGRAVGRLLLDPPEGEPRAVLMGHELMIRTSCSLPPDD</sequence>
<dbReference type="Pfam" id="PF13377">
    <property type="entry name" value="Peripla_BP_3"/>
    <property type="match status" value="1"/>
</dbReference>
<name>A0A3N1CSN9_9ACTN</name>
<dbReference type="InterPro" id="IPR028082">
    <property type="entry name" value="Peripla_BP_I"/>
</dbReference>
<reference evidence="5 6" key="1">
    <citation type="submission" date="2018-11" db="EMBL/GenBank/DDBJ databases">
        <title>Sequencing the genomes of 1000 actinobacteria strains.</title>
        <authorList>
            <person name="Klenk H.-P."/>
        </authorList>
    </citation>
    <scope>NUCLEOTIDE SEQUENCE [LARGE SCALE GENOMIC DNA]</scope>
    <source>
        <strain evidence="5 6">DSM 44254</strain>
    </source>
</reference>
<keyword evidence="3" id="KW-0804">Transcription</keyword>
<dbReference type="PROSITE" id="PS50932">
    <property type="entry name" value="HTH_LACI_2"/>
    <property type="match status" value="1"/>
</dbReference>
<dbReference type="OrthoDB" id="59108at2"/>
<evidence type="ECO:0000256" key="2">
    <source>
        <dbReference type="ARBA" id="ARBA00023125"/>
    </source>
</evidence>
<dbReference type="CDD" id="cd06279">
    <property type="entry name" value="PBP1_LacI-like"/>
    <property type="match status" value="1"/>
</dbReference>
<dbReference type="EMBL" id="RJKE01000001">
    <property type="protein sequence ID" value="ROO84225.1"/>
    <property type="molecule type" value="Genomic_DNA"/>
</dbReference>
<dbReference type="Pfam" id="PF00356">
    <property type="entry name" value="LacI"/>
    <property type="match status" value="1"/>
</dbReference>
<evidence type="ECO:0000259" key="4">
    <source>
        <dbReference type="PROSITE" id="PS50932"/>
    </source>
</evidence>
<keyword evidence="1" id="KW-0805">Transcription regulation</keyword>
<feature type="domain" description="HTH lacI-type" evidence="4">
    <location>
        <begin position="4"/>
        <end position="59"/>
    </location>
</feature>
<dbReference type="GO" id="GO:0003700">
    <property type="term" value="F:DNA-binding transcription factor activity"/>
    <property type="evidence" value="ECO:0007669"/>
    <property type="project" value="TreeGrafter"/>
</dbReference>
<evidence type="ECO:0000256" key="1">
    <source>
        <dbReference type="ARBA" id="ARBA00023015"/>
    </source>
</evidence>
<dbReference type="Gene3D" id="1.10.260.40">
    <property type="entry name" value="lambda repressor-like DNA-binding domains"/>
    <property type="match status" value="1"/>
</dbReference>
<gene>
    <name evidence="5" type="ORF">EDD29_1745</name>
</gene>
<dbReference type="InterPro" id="IPR046335">
    <property type="entry name" value="LacI/GalR-like_sensor"/>
</dbReference>
<dbReference type="Gene3D" id="3.40.50.2300">
    <property type="match status" value="2"/>
</dbReference>
<keyword evidence="2" id="KW-0238">DNA-binding</keyword>
<dbReference type="PANTHER" id="PTHR30146:SF138">
    <property type="entry name" value="TRANSCRIPTIONAL REGULATORY PROTEIN"/>
    <property type="match status" value="1"/>
</dbReference>
<evidence type="ECO:0000313" key="6">
    <source>
        <dbReference type="Proteomes" id="UP000272400"/>
    </source>
</evidence>
<dbReference type="PANTHER" id="PTHR30146">
    <property type="entry name" value="LACI-RELATED TRANSCRIPTIONAL REPRESSOR"/>
    <property type="match status" value="1"/>
</dbReference>
<keyword evidence="6" id="KW-1185">Reference proteome</keyword>
<dbReference type="GO" id="GO:0000976">
    <property type="term" value="F:transcription cis-regulatory region binding"/>
    <property type="evidence" value="ECO:0007669"/>
    <property type="project" value="TreeGrafter"/>
</dbReference>
<dbReference type="SUPFAM" id="SSF53822">
    <property type="entry name" value="Periplasmic binding protein-like I"/>
    <property type="match status" value="1"/>
</dbReference>
<evidence type="ECO:0000313" key="5">
    <source>
        <dbReference type="EMBL" id="ROO84225.1"/>
    </source>
</evidence>
<dbReference type="InterPro" id="IPR010982">
    <property type="entry name" value="Lambda_DNA-bd_dom_sf"/>
</dbReference>
<protein>
    <submittedName>
        <fullName evidence="5">LacI family transcriptional regulator</fullName>
    </submittedName>
</protein>
<dbReference type="SMART" id="SM00354">
    <property type="entry name" value="HTH_LACI"/>
    <property type="match status" value="1"/>
</dbReference>
<organism evidence="5 6">
    <name type="scientific">Actinocorallia herbida</name>
    <dbReference type="NCBI Taxonomy" id="58109"/>
    <lineage>
        <taxon>Bacteria</taxon>
        <taxon>Bacillati</taxon>
        <taxon>Actinomycetota</taxon>
        <taxon>Actinomycetes</taxon>
        <taxon>Streptosporangiales</taxon>
        <taxon>Thermomonosporaceae</taxon>
        <taxon>Actinocorallia</taxon>
    </lineage>
</organism>
<proteinExistence type="predicted"/>
<dbReference type="SUPFAM" id="SSF47413">
    <property type="entry name" value="lambda repressor-like DNA-binding domains"/>
    <property type="match status" value="1"/>
</dbReference>
<dbReference type="CDD" id="cd01392">
    <property type="entry name" value="HTH_LacI"/>
    <property type="match status" value="1"/>
</dbReference>
<dbReference type="RefSeq" id="WP_123663867.1">
    <property type="nucleotide sequence ID" value="NZ_RJKE01000001.1"/>
</dbReference>